<dbReference type="AlphaFoldDB" id="A0A2T1ELY3"/>
<gene>
    <name evidence="1" type="ORF">C7B82_04465</name>
</gene>
<organism evidence="1 2">
    <name type="scientific">Stenomitos frigidus ULC18</name>
    <dbReference type="NCBI Taxonomy" id="2107698"/>
    <lineage>
        <taxon>Bacteria</taxon>
        <taxon>Bacillati</taxon>
        <taxon>Cyanobacteriota</taxon>
        <taxon>Cyanophyceae</taxon>
        <taxon>Leptolyngbyales</taxon>
        <taxon>Leptolyngbyaceae</taxon>
        <taxon>Stenomitos</taxon>
    </lineage>
</organism>
<proteinExistence type="predicted"/>
<evidence type="ECO:0000313" key="2">
    <source>
        <dbReference type="Proteomes" id="UP000239576"/>
    </source>
</evidence>
<dbReference type="Proteomes" id="UP000239576">
    <property type="component" value="Unassembled WGS sequence"/>
</dbReference>
<protein>
    <submittedName>
        <fullName evidence="1">Uncharacterized protein</fullName>
    </submittedName>
</protein>
<keyword evidence="2" id="KW-1185">Reference proteome</keyword>
<dbReference type="EMBL" id="PVWK01000017">
    <property type="protein sequence ID" value="PSB33736.1"/>
    <property type="molecule type" value="Genomic_DNA"/>
</dbReference>
<reference evidence="1 2" key="2">
    <citation type="submission" date="2018-03" db="EMBL/GenBank/DDBJ databases">
        <title>The ancient ancestry and fast evolution of plastids.</title>
        <authorList>
            <person name="Moore K.R."/>
            <person name="Magnabosco C."/>
            <person name="Momper L."/>
            <person name="Gold D.A."/>
            <person name="Bosak T."/>
            <person name="Fournier G.P."/>
        </authorList>
    </citation>
    <scope>NUCLEOTIDE SEQUENCE [LARGE SCALE GENOMIC DNA]</scope>
    <source>
        <strain evidence="1 2">ULC18</strain>
    </source>
</reference>
<sequence>MHNSLSAQLTLLMTQPLLKYKVEIPLNTKINYSLADDDLLEENVVLLHEPTSKTHTLFARLSDLFPEIKDFLIESLILETSFSEAQDLPKLYQVARNHINQYLYIIRYVTREDSATLINREALVTEVLDGEEHQYRYHEIFPPQSTDSITRVHFLTRETFEFLLNAPSINFEKYIDIFVDVSNLRDPIARLIGFASLTELINHEVGAGTIVVDDLAKAARNLVAHGFVSGQTTVTSLNDQFNK</sequence>
<comment type="caution">
    <text evidence="1">The sequence shown here is derived from an EMBL/GenBank/DDBJ whole genome shotgun (WGS) entry which is preliminary data.</text>
</comment>
<evidence type="ECO:0000313" key="1">
    <source>
        <dbReference type="EMBL" id="PSB33736.1"/>
    </source>
</evidence>
<accession>A0A2T1ELY3</accession>
<name>A0A2T1ELY3_9CYAN</name>
<reference evidence="2" key="1">
    <citation type="submission" date="2018-02" db="EMBL/GenBank/DDBJ databases">
        <authorList>
            <person name="Moore K."/>
            <person name="Momper L."/>
        </authorList>
    </citation>
    <scope>NUCLEOTIDE SEQUENCE [LARGE SCALE GENOMIC DNA]</scope>
    <source>
        <strain evidence="2">ULC18</strain>
    </source>
</reference>